<dbReference type="Proteomes" id="UP000249616">
    <property type="component" value="Plasmid unnamed1"/>
</dbReference>
<protein>
    <submittedName>
        <fullName evidence="1">Uncharacterized protein</fullName>
    </submittedName>
</protein>
<evidence type="ECO:0000313" key="1">
    <source>
        <dbReference type="EMBL" id="AWW43540.1"/>
    </source>
</evidence>
<organism evidence="1 2">
    <name type="scientific">Streptomyces cadmiisoli</name>
    <dbReference type="NCBI Taxonomy" id="2184053"/>
    <lineage>
        <taxon>Bacteria</taxon>
        <taxon>Bacillati</taxon>
        <taxon>Actinomycetota</taxon>
        <taxon>Actinomycetes</taxon>
        <taxon>Kitasatosporales</taxon>
        <taxon>Streptomycetaceae</taxon>
        <taxon>Streptomyces</taxon>
        <taxon>Streptomyces aurantiacus group</taxon>
    </lineage>
</organism>
<dbReference type="KEGG" id="scad:DN051_44285"/>
<sequence length="75" mass="8386">MAFRYPDGDYAITAMYSVPDDAWYLEGDDAKSHPHRISHCAWHALTVAVDHLQCWRSLVLVEHSVSGTEGMEPAA</sequence>
<proteinExistence type="predicted"/>
<dbReference type="AlphaFoldDB" id="A0A2Z4JF09"/>
<name>A0A2Z4JF09_9ACTN</name>
<reference evidence="2" key="1">
    <citation type="submission" date="2018-06" db="EMBL/GenBank/DDBJ databases">
        <authorList>
            <person name="Li K."/>
        </authorList>
    </citation>
    <scope>NUCLEOTIDE SEQUENCE [LARGE SCALE GENOMIC DNA]</scope>
    <source>
        <strain evidence="2">ZFG47</strain>
        <plasmid evidence="2">unnamed1</plasmid>
    </source>
</reference>
<keyword evidence="1" id="KW-0614">Plasmid</keyword>
<accession>A0A2Z4JF09</accession>
<keyword evidence="2" id="KW-1185">Reference proteome</keyword>
<dbReference type="EMBL" id="CP030074">
    <property type="protein sequence ID" value="AWW43540.1"/>
    <property type="molecule type" value="Genomic_DNA"/>
</dbReference>
<gene>
    <name evidence="1" type="ORF">DN051_44285</name>
</gene>
<evidence type="ECO:0000313" key="2">
    <source>
        <dbReference type="Proteomes" id="UP000249616"/>
    </source>
</evidence>
<dbReference type="RefSeq" id="WP_112443329.1">
    <property type="nucleotide sequence ID" value="NZ_CP030074.1"/>
</dbReference>
<geneLocation type="plasmid" evidence="1 2">
    <name>unnamed1</name>
</geneLocation>